<sequence>MSKTILITGSTDGIGLLTAKMLAAQGHKVLLHGRSQTKLDAAIQEVGGATEGFIADFSKLGDVTALADALLARGGQIDVLINNAGVYKTPQTRSAEGLDLRFVVNTLAPWVLTQRLLPVIPAAGRVLNLSSAAQARVDLEALSGQKALDDFEAYAQSKLAITIWSQELAASRPDGPVVIAVNPGSLLASKMVKDGFGVAGNDLRIGADILCRLSLDEDFAGASGKYFDNDAGRFAAPHPAAQNAEHRQQVTEAIDRIAKSLV</sequence>
<dbReference type="PANTHER" id="PTHR43157">
    <property type="entry name" value="PHOSPHATIDYLINOSITOL-GLYCAN BIOSYNTHESIS CLASS F PROTEIN-RELATED"/>
    <property type="match status" value="1"/>
</dbReference>
<comment type="similarity">
    <text evidence="2">Belongs to the short-chain dehydrogenases/reductases (SDR) family.</text>
</comment>
<protein>
    <submittedName>
        <fullName evidence="3">Fatty acyl-CoA reductase</fullName>
        <ecNumber evidence="3">1.2.1.-</ecNumber>
    </submittedName>
</protein>
<dbReference type="PRINTS" id="PR00080">
    <property type="entry name" value="SDRFAMILY"/>
</dbReference>
<dbReference type="PANTHER" id="PTHR43157:SF31">
    <property type="entry name" value="PHOSPHATIDYLINOSITOL-GLYCAN BIOSYNTHESIS CLASS F PROTEIN"/>
    <property type="match status" value="1"/>
</dbReference>
<dbReference type="GO" id="GO:0016491">
    <property type="term" value="F:oxidoreductase activity"/>
    <property type="evidence" value="ECO:0007669"/>
    <property type="project" value="UniProtKB-KW"/>
</dbReference>
<dbReference type="RefSeq" id="WP_058289095.1">
    <property type="nucleotide sequence ID" value="NZ_CYSD01000014.1"/>
</dbReference>
<dbReference type="InterPro" id="IPR036291">
    <property type="entry name" value="NAD(P)-bd_dom_sf"/>
</dbReference>
<dbReference type="InterPro" id="IPR020904">
    <property type="entry name" value="Sc_DH/Rdtase_CS"/>
</dbReference>
<dbReference type="EC" id="1.2.1.-" evidence="3"/>
<evidence type="ECO:0000256" key="1">
    <source>
        <dbReference type="ARBA" id="ARBA00023002"/>
    </source>
</evidence>
<accession>A0A0P1G419</accession>
<dbReference type="STRING" id="928856.SAMN04488049_11443"/>
<dbReference type="Pfam" id="PF00106">
    <property type="entry name" value="adh_short"/>
    <property type="match status" value="1"/>
</dbReference>
<dbReference type="InterPro" id="IPR002347">
    <property type="entry name" value="SDR_fam"/>
</dbReference>
<dbReference type="AlphaFoldDB" id="A0A0P1G419"/>
<evidence type="ECO:0000256" key="2">
    <source>
        <dbReference type="RuleBase" id="RU000363"/>
    </source>
</evidence>
<dbReference type="PRINTS" id="PR00081">
    <property type="entry name" value="GDHRDH"/>
</dbReference>
<dbReference type="SUPFAM" id="SSF51735">
    <property type="entry name" value="NAD(P)-binding Rossmann-fold domains"/>
    <property type="match status" value="1"/>
</dbReference>
<name>A0A0P1G419_9RHOB</name>
<gene>
    <name evidence="3" type="primary">acr1_1</name>
    <name evidence="3" type="ORF">TRM7557_00974</name>
</gene>
<dbReference type="Proteomes" id="UP000052022">
    <property type="component" value="Unassembled WGS sequence"/>
</dbReference>
<keyword evidence="1 3" id="KW-0560">Oxidoreductase</keyword>
<reference evidence="3 4" key="1">
    <citation type="submission" date="2015-09" db="EMBL/GenBank/DDBJ databases">
        <authorList>
            <consortium name="Swine Surveillance"/>
        </authorList>
    </citation>
    <scope>NUCLEOTIDE SEQUENCE [LARGE SCALE GENOMIC DNA]</scope>
    <source>
        <strain evidence="3 4">CECT 7557</strain>
    </source>
</reference>
<dbReference type="OrthoDB" id="9785826at2"/>
<dbReference type="PROSITE" id="PS00061">
    <property type="entry name" value="ADH_SHORT"/>
    <property type="match status" value="1"/>
</dbReference>
<organism evidence="3 4">
    <name type="scientific">Tritonibacter multivorans</name>
    <dbReference type="NCBI Taxonomy" id="928856"/>
    <lineage>
        <taxon>Bacteria</taxon>
        <taxon>Pseudomonadati</taxon>
        <taxon>Pseudomonadota</taxon>
        <taxon>Alphaproteobacteria</taxon>
        <taxon>Rhodobacterales</taxon>
        <taxon>Paracoccaceae</taxon>
        <taxon>Tritonibacter</taxon>
    </lineage>
</organism>
<proteinExistence type="inferred from homology"/>
<evidence type="ECO:0000313" key="4">
    <source>
        <dbReference type="Proteomes" id="UP000052022"/>
    </source>
</evidence>
<keyword evidence="4" id="KW-1185">Reference proteome</keyword>
<evidence type="ECO:0000313" key="3">
    <source>
        <dbReference type="EMBL" id="CUH76591.1"/>
    </source>
</evidence>
<dbReference type="EMBL" id="CYSD01000014">
    <property type="protein sequence ID" value="CUH76591.1"/>
    <property type="molecule type" value="Genomic_DNA"/>
</dbReference>
<dbReference type="Gene3D" id="3.40.50.720">
    <property type="entry name" value="NAD(P)-binding Rossmann-like Domain"/>
    <property type="match status" value="1"/>
</dbReference>